<dbReference type="OrthoDB" id="47172at2759"/>
<evidence type="ECO:0000313" key="4">
    <source>
        <dbReference type="EnsemblProtists" id="EKX54773"/>
    </source>
</evidence>
<reference evidence="5" key="2">
    <citation type="submission" date="2012-11" db="EMBL/GenBank/DDBJ databases">
        <authorList>
            <person name="Kuo A."/>
            <person name="Curtis B.A."/>
            <person name="Tanifuji G."/>
            <person name="Burki F."/>
            <person name="Gruber A."/>
            <person name="Irimia M."/>
            <person name="Maruyama S."/>
            <person name="Arias M.C."/>
            <person name="Ball S.G."/>
            <person name="Gile G.H."/>
            <person name="Hirakawa Y."/>
            <person name="Hopkins J.F."/>
            <person name="Rensing S.A."/>
            <person name="Schmutz J."/>
            <person name="Symeonidi A."/>
            <person name="Elias M."/>
            <person name="Eveleigh R.J."/>
            <person name="Herman E.K."/>
            <person name="Klute M.J."/>
            <person name="Nakayama T."/>
            <person name="Obornik M."/>
            <person name="Reyes-Prieto A."/>
            <person name="Armbrust E.V."/>
            <person name="Aves S.J."/>
            <person name="Beiko R.G."/>
            <person name="Coutinho P."/>
            <person name="Dacks J.B."/>
            <person name="Durnford D.G."/>
            <person name="Fast N.M."/>
            <person name="Green B.R."/>
            <person name="Grisdale C."/>
            <person name="Hempe F."/>
            <person name="Henrissat B."/>
            <person name="Hoppner M.P."/>
            <person name="Ishida K.-I."/>
            <person name="Kim E."/>
            <person name="Koreny L."/>
            <person name="Kroth P.G."/>
            <person name="Liu Y."/>
            <person name="Malik S.-B."/>
            <person name="Maier U.G."/>
            <person name="McRose D."/>
            <person name="Mock T."/>
            <person name="Neilson J.A."/>
            <person name="Onodera N.T."/>
            <person name="Poole A.M."/>
            <person name="Pritham E.J."/>
            <person name="Richards T.A."/>
            <person name="Rocap G."/>
            <person name="Roy S.W."/>
            <person name="Sarai C."/>
            <person name="Schaack S."/>
            <person name="Shirato S."/>
            <person name="Slamovits C.H."/>
            <person name="Spencer D.F."/>
            <person name="Suzuki S."/>
            <person name="Worden A.Z."/>
            <person name="Zauner S."/>
            <person name="Barry K."/>
            <person name="Bell C."/>
            <person name="Bharti A.K."/>
            <person name="Crow J.A."/>
            <person name="Grimwood J."/>
            <person name="Kramer R."/>
            <person name="Lindquist E."/>
            <person name="Lucas S."/>
            <person name="Salamov A."/>
            <person name="McFadden G.I."/>
            <person name="Lane C.E."/>
            <person name="Keeling P.J."/>
            <person name="Gray M.W."/>
            <person name="Grigoriev I.V."/>
            <person name="Archibald J.M."/>
        </authorList>
    </citation>
    <scope>NUCLEOTIDE SEQUENCE</scope>
    <source>
        <strain evidence="5">CCMP2712</strain>
    </source>
</reference>
<keyword evidence="5" id="KW-1185">Reference proteome</keyword>
<feature type="region of interest" description="Disordered" evidence="1">
    <location>
        <begin position="369"/>
        <end position="430"/>
    </location>
</feature>
<dbReference type="Pfam" id="PF13621">
    <property type="entry name" value="Cupin_8"/>
    <property type="match status" value="1"/>
</dbReference>
<name>L1K348_GUITC</name>
<dbReference type="Proteomes" id="UP000011087">
    <property type="component" value="Unassembled WGS sequence"/>
</dbReference>
<evidence type="ECO:0000313" key="3">
    <source>
        <dbReference type="EMBL" id="EKX54773.1"/>
    </source>
</evidence>
<dbReference type="RefSeq" id="XP_005841753.1">
    <property type="nucleotide sequence ID" value="XM_005841696.1"/>
</dbReference>
<proteinExistence type="predicted"/>
<protein>
    <recommendedName>
        <fullName evidence="2">Cupin-like domain-containing protein</fullName>
    </recommendedName>
</protein>
<reference evidence="3 5" key="1">
    <citation type="journal article" date="2012" name="Nature">
        <title>Algal genomes reveal evolutionary mosaicism and the fate of nucleomorphs.</title>
        <authorList>
            <consortium name="DOE Joint Genome Institute"/>
            <person name="Curtis B.A."/>
            <person name="Tanifuji G."/>
            <person name="Burki F."/>
            <person name="Gruber A."/>
            <person name="Irimia M."/>
            <person name="Maruyama S."/>
            <person name="Arias M.C."/>
            <person name="Ball S.G."/>
            <person name="Gile G.H."/>
            <person name="Hirakawa Y."/>
            <person name="Hopkins J.F."/>
            <person name="Kuo A."/>
            <person name="Rensing S.A."/>
            <person name="Schmutz J."/>
            <person name="Symeonidi A."/>
            <person name="Elias M."/>
            <person name="Eveleigh R.J."/>
            <person name="Herman E.K."/>
            <person name="Klute M.J."/>
            <person name="Nakayama T."/>
            <person name="Obornik M."/>
            <person name="Reyes-Prieto A."/>
            <person name="Armbrust E.V."/>
            <person name="Aves S.J."/>
            <person name="Beiko R.G."/>
            <person name="Coutinho P."/>
            <person name="Dacks J.B."/>
            <person name="Durnford D.G."/>
            <person name="Fast N.M."/>
            <person name="Green B.R."/>
            <person name="Grisdale C.J."/>
            <person name="Hempel F."/>
            <person name="Henrissat B."/>
            <person name="Hoppner M.P."/>
            <person name="Ishida K."/>
            <person name="Kim E."/>
            <person name="Koreny L."/>
            <person name="Kroth P.G."/>
            <person name="Liu Y."/>
            <person name="Malik S.B."/>
            <person name="Maier U.G."/>
            <person name="McRose D."/>
            <person name="Mock T."/>
            <person name="Neilson J.A."/>
            <person name="Onodera N.T."/>
            <person name="Poole A.M."/>
            <person name="Pritham E.J."/>
            <person name="Richards T.A."/>
            <person name="Rocap G."/>
            <person name="Roy S.W."/>
            <person name="Sarai C."/>
            <person name="Schaack S."/>
            <person name="Shirato S."/>
            <person name="Slamovits C.H."/>
            <person name="Spencer D.F."/>
            <person name="Suzuki S."/>
            <person name="Worden A.Z."/>
            <person name="Zauner S."/>
            <person name="Barry K."/>
            <person name="Bell C."/>
            <person name="Bharti A.K."/>
            <person name="Crow J.A."/>
            <person name="Grimwood J."/>
            <person name="Kramer R."/>
            <person name="Lindquist E."/>
            <person name="Lucas S."/>
            <person name="Salamov A."/>
            <person name="McFadden G.I."/>
            <person name="Lane C.E."/>
            <person name="Keeling P.J."/>
            <person name="Gray M.W."/>
            <person name="Grigoriev I.V."/>
            <person name="Archibald J.M."/>
        </authorList>
    </citation>
    <scope>NUCLEOTIDE SEQUENCE</scope>
    <source>
        <strain evidence="3 5">CCMP2712</strain>
    </source>
</reference>
<dbReference type="EMBL" id="JH992966">
    <property type="protein sequence ID" value="EKX54773.1"/>
    <property type="molecule type" value="Genomic_DNA"/>
</dbReference>
<reference evidence="4" key="3">
    <citation type="submission" date="2016-03" db="UniProtKB">
        <authorList>
            <consortium name="EnsemblProtists"/>
        </authorList>
    </citation>
    <scope>IDENTIFICATION</scope>
</reference>
<sequence>MDESTLLVMRECLAWMSELSAEDLMPEHGDLARDGDPSSTAILQKFYKASKNFAAMAQGGEEGEKKNRALQSPGREEVEACYLGVVKLCMGELCEQDGAWQPPSDREDGISGEELDEEIKTSLRLLDMSLISCIDLPVDTRLRLLQQNLAQSLHEFLVGQCALRKKNGREEEEEEEAVWQDYPSKKFKSNLSPSTENTNSEASVLSPASSRLPSVKEQLLEQDERWFKMLSPLVCSAGSGMAVDTISAKDLQTFRQYHVKREPVVLSEMTCDWPARELWLKDDYLKRVAGYRTVPVEEGRYTDTTTRTRLARVDHILYLMQEEQEGGEQEKLYLAQHLLFEQIPQLKADLLVPPMCLESEEAVSMCEQKAMHKDTKKEGKEKKNEEDEDEDEDEDKDKDEEDDDETRRKSNLAGSGTLVKMNAWFGPRGW</sequence>
<dbReference type="GeneID" id="17311808"/>
<evidence type="ECO:0000259" key="2">
    <source>
        <dbReference type="Pfam" id="PF13621"/>
    </source>
</evidence>
<feature type="compositionally biased region" description="Basic and acidic residues" evidence="1">
    <location>
        <begin position="369"/>
        <end position="385"/>
    </location>
</feature>
<dbReference type="KEGG" id="gtt:GUITHDRAFT_131785"/>
<feature type="compositionally biased region" description="Acidic residues" evidence="1">
    <location>
        <begin position="386"/>
        <end position="404"/>
    </location>
</feature>
<gene>
    <name evidence="3" type="ORF">GUITHDRAFT_131785</name>
</gene>
<feature type="region of interest" description="Disordered" evidence="1">
    <location>
        <begin position="189"/>
        <end position="209"/>
    </location>
</feature>
<dbReference type="HOGENOM" id="CLU_638505_0_0_1"/>
<feature type="domain" description="Cupin-like" evidence="2">
    <location>
        <begin position="252"/>
        <end position="353"/>
    </location>
</feature>
<dbReference type="PaxDb" id="55529-EKX54773"/>
<dbReference type="EnsemblProtists" id="EKX54773">
    <property type="protein sequence ID" value="EKX54773"/>
    <property type="gene ID" value="GUITHDRAFT_131785"/>
</dbReference>
<dbReference type="SUPFAM" id="SSF51197">
    <property type="entry name" value="Clavaminate synthase-like"/>
    <property type="match status" value="1"/>
</dbReference>
<evidence type="ECO:0000256" key="1">
    <source>
        <dbReference type="SAM" id="MobiDB-lite"/>
    </source>
</evidence>
<accession>L1K348</accession>
<organism evidence="3">
    <name type="scientific">Guillardia theta (strain CCMP2712)</name>
    <name type="common">Cryptophyte</name>
    <dbReference type="NCBI Taxonomy" id="905079"/>
    <lineage>
        <taxon>Eukaryota</taxon>
        <taxon>Cryptophyceae</taxon>
        <taxon>Pyrenomonadales</taxon>
        <taxon>Geminigeraceae</taxon>
        <taxon>Guillardia</taxon>
    </lineage>
</organism>
<dbReference type="Gene3D" id="2.60.120.650">
    <property type="entry name" value="Cupin"/>
    <property type="match status" value="1"/>
</dbReference>
<dbReference type="eggNOG" id="KOG2132">
    <property type="taxonomic scope" value="Eukaryota"/>
</dbReference>
<dbReference type="AlphaFoldDB" id="L1K348"/>
<evidence type="ECO:0000313" key="5">
    <source>
        <dbReference type="Proteomes" id="UP000011087"/>
    </source>
</evidence>
<dbReference type="PANTHER" id="PTHR12461">
    <property type="entry name" value="HYPOXIA-INDUCIBLE FACTOR 1 ALPHA INHIBITOR-RELATED"/>
    <property type="match status" value="1"/>
</dbReference>
<dbReference type="InterPro" id="IPR041667">
    <property type="entry name" value="Cupin_8"/>
</dbReference>
<dbReference type="PANTHER" id="PTHR12461:SF105">
    <property type="entry name" value="HYPOXIA-INDUCIBLE FACTOR 1-ALPHA INHIBITOR"/>
    <property type="match status" value="1"/>
</dbReference>